<proteinExistence type="predicted"/>
<evidence type="ECO:0008006" key="5">
    <source>
        <dbReference type="Google" id="ProtNLM"/>
    </source>
</evidence>
<evidence type="ECO:0000256" key="2">
    <source>
        <dbReference type="SAM" id="SignalP"/>
    </source>
</evidence>
<protein>
    <recommendedName>
        <fullName evidence="5">YhcN/YlaJ family sporulation lipoprotein</fullName>
    </recommendedName>
</protein>
<dbReference type="EMBL" id="AVPE01000013">
    <property type="protein sequence ID" value="KGX90729.1"/>
    <property type="molecule type" value="Genomic_DNA"/>
</dbReference>
<dbReference type="PROSITE" id="PS51257">
    <property type="entry name" value="PROKAR_LIPOPROTEIN"/>
    <property type="match status" value="1"/>
</dbReference>
<dbReference type="Pfam" id="PF09580">
    <property type="entry name" value="Spore_YhcN_YlaJ"/>
    <property type="match status" value="1"/>
</dbReference>
<feature type="compositionally biased region" description="Basic and acidic residues" evidence="1">
    <location>
        <begin position="42"/>
        <end position="59"/>
    </location>
</feature>
<reference evidence="3 4" key="1">
    <citation type="submission" date="2013-08" db="EMBL/GenBank/DDBJ databases">
        <authorList>
            <person name="Huang J."/>
            <person name="Wang G."/>
        </authorList>
    </citation>
    <scope>NUCLEOTIDE SEQUENCE [LARGE SCALE GENOMIC DNA]</scope>
    <source>
        <strain evidence="3 4">JSM 076056</strain>
    </source>
</reference>
<keyword evidence="4" id="KW-1185">Reference proteome</keyword>
<feature type="signal peptide" evidence="2">
    <location>
        <begin position="1"/>
        <end position="20"/>
    </location>
</feature>
<dbReference type="Proteomes" id="UP000030528">
    <property type="component" value="Unassembled WGS sequence"/>
</dbReference>
<dbReference type="AlphaFoldDB" id="A0A0A5GFE4"/>
<evidence type="ECO:0000256" key="1">
    <source>
        <dbReference type="SAM" id="MobiDB-lite"/>
    </source>
</evidence>
<evidence type="ECO:0000313" key="3">
    <source>
        <dbReference type="EMBL" id="KGX90729.1"/>
    </source>
</evidence>
<dbReference type="GO" id="GO:0030435">
    <property type="term" value="P:sporulation resulting in formation of a cellular spore"/>
    <property type="evidence" value="ECO:0007669"/>
    <property type="project" value="InterPro"/>
</dbReference>
<feature type="region of interest" description="Disordered" evidence="1">
    <location>
        <begin position="23"/>
        <end position="60"/>
    </location>
</feature>
<evidence type="ECO:0000313" key="4">
    <source>
        <dbReference type="Proteomes" id="UP000030528"/>
    </source>
</evidence>
<organism evidence="3 4">
    <name type="scientific">Pontibacillus halophilus JSM 076056 = DSM 19796</name>
    <dbReference type="NCBI Taxonomy" id="1385510"/>
    <lineage>
        <taxon>Bacteria</taxon>
        <taxon>Bacillati</taxon>
        <taxon>Bacillota</taxon>
        <taxon>Bacilli</taxon>
        <taxon>Bacillales</taxon>
        <taxon>Bacillaceae</taxon>
        <taxon>Pontibacillus</taxon>
    </lineage>
</organism>
<feature type="chain" id="PRO_5039035260" description="YhcN/YlaJ family sporulation lipoprotein" evidence="2">
    <location>
        <begin position="21"/>
        <end position="194"/>
    </location>
</feature>
<dbReference type="STRING" id="1385510.GCA_000425205_02916"/>
<dbReference type="InterPro" id="IPR019076">
    <property type="entry name" value="Spore_lipoprot_YhcN/YlaJ-like"/>
</dbReference>
<keyword evidence="2" id="KW-0732">Signal</keyword>
<dbReference type="RefSeq" id="WP_026801191.1">
    <property type="nucleotide sequence ID" value="NZ_AULI01000013.1"/>
</dbReference>
<name>A0A0A5GFE4_9BACI</name>
<dbReference type="NCBIfam" id="TIGR02898">
    <property type="entry name" value="spore_YhcN_YlaJ"/>
    <property type="match status" value="1"/>
</dbReference>
<comment type="caution">
    <text evidence="3">The sequence shown here is derived from an EMBL/GenBank/DDBJ whole genome shotgun (WGS) entry which is preliminary data.</text>
</comment>
<dbReference type="eggNOG" id="ENOG5032V70">
    <property type="taxonomic scope" value="Bacteria"/>
</dbReference>
<accession>A0A0A5GFE4</accession>
<sequence>MKVKVLGITLLTSLALVACGGGDDESGMGEKGNNNQAQDVGYENRDNGMMRNGDNRDLETNEMNNYQNGANENQMNMDNNDNNRYDVARELADDVAEQVKEVKRAYVLKGEENAYVAVVKNGDAQDELNDDIKKKISDIVKKEDKEINNVYVSSNPDFFGMTENYADKVRNDEPIRGFFDEFGQMIDRIFPEAN</sequence>
<dbReference type="OrthoDB" id="1707228at2"/>
<dbReference type="InterPro" id="IPR014247">
    <property type="entry name" value="Spore_lipoprot_YhcN/YlaJ"/>
</dbReference>
<gene>
    <name evidence="3" type="ORF">N781_06645</name>
</gene>